<reference evidence="1" key="1">
    <citation type="submission" date="2022-05" db="EMBL/GenBank/DDBJ databases">
        <title>The Musa troglodytarum L. genome provides insights into the mechanism of non-climacteric behaviour and enrichment of carotenoids.</title>
        <authorList>
            <person name="Wang J."/>
        </authorList>
    </citation>
    <scope>NUCLEOTIDE SEQUENCE</scope>
    <source>
        <tissue evidence="1">Leaf</tissue>
    </source>
</reference>
<dbReference type="EMBL" id="CP097510">
    <property type="protein sequence ID" value="URE26972.1"/>
    <property type="molecule type" value="Genomic_DNA"/>
</dbReference>
<evidence type="ECO:0000313" key="2">
    <source>
        <dbReference type="Proteomes" id="UP001055439"/>
    </source>
</evidence>
<dbReference type="Proteomes" id="UP001055439">
    <property type="component" value="Chromosome 8"/>
</dbReference>
<dbReference type="AlphaFoldDB" id="A0A9E7HB89"/>
<organism evidence="1 2">
    <name type="scientific">Musa troglodytarum</name>
    <name type="common">fe'i banana</name>
    <dbReference type="NCBI Taxonomy" id="320322"/>
    <lineage>
        <taxon>Eukaryota</taxon>
        <taxon>Viridiplantae</taxon>
        <taxon>Streptophyta</taxon>
        <taxon>Embryophyta</taxon>
        <taxon>Tracheophyta</taxon>
        <taxon>Spermatophyta</taxon>
        <taxon>Magnoliopsida</taxon>
        <taxon>Liliopsida</taxon>
        <taxon>Zingiberales</taxon>
        <taxon>Musaceae</taxon>
        <taxon>Musa</taxon>
    </lineage>
</organism>
<dbReference type="EMBL" id="CP097510">
    <property type="protein sequence ID" value="URE26973.1"/>
    <property type="molecule type" value="Genomic_DNA"/>
</dbReference>
<protein>
    <submittedName>
        <fullName evidence="1">Uncharacterized protein</fullName>
    </submittedName>
</protein>
<keyword evidence="2" id="KW-1185">Reference proteome</keyword>
<name>A0A9E7HB89_9LILI</name>
<gene>
    <name evidence="1" type="ORF">MUK42_34350</name>
</gene>
<sequence>MGFSTRASCLMAKPLLMWEFYYNDHMNVDLQSSNILPKEVTKRRRQALTTEICSGWMMIMVGPHRKALAAAKMSCDEAPSNCGRVRNMCNLEYMVPHSSSVCTIRDRPFGSAASVSAPEKFINYGSCPTRLMALNAPIPHRLRL</sequence>
<accession>A0A9E7HB89</accession>
<evidence type="ECO:0000313" key="1">
    <source>
        <dbReference type="EMBL" id="URE26972.1"/>
    </source>
</evidence>
<proteinExistence type="predicted"/>